<proteinExistence type="predicted"/>
<protein>
    <submittedName>
        <fullName evidence="7">E4 SUMO-protein ligase PIAL2</fullName>
    </submittedName>
</protein>
<accession>A0AAW2X257</accession>
<feature type="region of interest" description="Disordered" evidence="5">
    <location>
        <begin position="823"/>
        <end position="866"/>
    </location>
</feature>
<keyword evidence="1" id="KW-0479">Metal-binding</keyword>
<comment type="caution">
    <text evidence="7">The sequence shown here is derived from an EMBL/GenBank/DDBJ whole genome shotgun (WGS) entry which is preliminary data.</text>
</comment>
<organism evidence="7">
    <name type="scientific">Sesamum latifolium</name>
    <dbReference type="NCBI Taxonomy" id="2727402"/>
    <lineage>
        <taxon>Eukaryota</taxon>
        <taxon>Viridiplantae</taxon>
        <taxon>Streptophyta</taxon>
        <taxon>Embryophyta</taxon>
        <taxon>Tracheophyta</taxon>
        <taxon>Spermatophyta</taxon>
        <taxon>Magnoliopsida</taxon>
        <taxon>eudicotyledons</taxon>
        <taxon>Gunneridae</taxon>
        <taxon>Pentapetalae</taxon>
        <taxon>asterids</taxon>
        <taxon>lamiids</taxon>
        <taxon>Lamiales</taxon>
        <taxon>Pedaliaceae</taxon>
        <taxon>Sesamum</taxon>
    </lineage>
</organism>
<feature type="compositionally biased region" description="Polar residues" evidence="5">
    <location>
        <begin position="784"/>
        <end position="802"/>
    </location>
</feature>
<sequence length="959" mass="104351">MAGTAVTPAPATGVSLDAGVGGSGGGEAPSNGLKPSDLNAFRISAVIDRLSLHVHSHQKNDGVEFLNLCLSLARGIDFAIANQDVPHRSQELPSLIKQVCQNKNDPLLQAAIMVLMISVKSACQSGWFSDTDSKELSDLANEIASNYGSVSNVNTEPSYSLSAISTIISRYATLVQSREPLTCELLIKLCVSEDFHFLVILNLEGCSVSFSLNYYRKLVMSSQGDIWTYFNSSLIVYLATERKWLYVCRFYPKLKMGHIFVFLEVKPGYEAYVSDFQISKNLKSSPGDKIRLFVVHTDSIETSSCLISPPKVNFLLNGKGVEKRNNLFMDTGPQVPTVVTHFLKYGSNLLQAVGEFNGNYIIAVAFMSDMPNPDSNVLQDYEQQTPAAVDSDPEVIVGPSRISLNCPISFRRIKTPVKGHSCKHIQCFDFDNYVDINSRRPSWRCPHCNQHVCFTDIRVDQQMILKEARPNVSNIVVSSDGSWNAVMEDDTVQNPDDETFNTGEDEPSQPTDVLDLTQSDDAAYAVSACEAEDRKHFSDADRQFMDQTRAINPHIANTNDVNQSSTHVANDFRSGTYTSTIGLGLPSNVHPNPEIAGCPLTHPFTSPSQEVEAFRGNALVTASTSQTGTSLPNTSQLQQYQFGNPYITSEYGRFPSIPRHVSRTPIAVQALPAQTPTSVLQQSSRNTVNAFTQNGLSAASPVSPSVPNSSTSFRANPHQVSQMSSSPLVQHPSIQQNRPFLSARPPHQNAGSQNLNQIPNAYRVSTEHHISSQQMVSPRVPRPMSQSPGLNQSSMQSSGSFLDSQQAQLIAAANRTVQMAIGEQRISPSSSRNPDGRSMPSLGNQMGNIGVTSPPVTRTDAYDPSEMNWRPAGRMRGALSGQAYTDALNQFIIRPTQQAQAARPVPNLTSLPTNVQSHLQAVVAGEAVQFTPAQNHPAAGPPSSPVVPETLPDGSSAKN</sequence>
<keyword evidence="7" id="KW-0436">Ligase</keyword>
<dbReference type="GO" id="GO:0008270">
    <property type="term" value="F:zinc ion binding"/>
    <property type="evidence" value="ECO:0007669"/>
    <property type="project" value="UniProtKB-KW"/>
</dbReference>
<dbReference type="GO" id="GO:0016925">
    <property type="term" value="P:protein sumoylation"/>
    <property type="evidence" value="ECO:0007669"/>
    <property type="project" value="TreeGrafter"/>
</dbReference>
<dbReference type="GO" id="GO:0000785">
    <property type="term" value="C:chromatin"/>
    <property type="evidence" value="ECO:0007669"/>
    <property type="project" value="TreeGrafter"/>
</dbReference>
<evidence type="ECO:0000256" key="5">
    <source>
        <dbReference type="SAM" id="MobiDB-lite"/>
    </source>
</evidence>
<feature type="compositionally biased region" description="Polar residues" evidence="5">
    <location>
        <begin position="841"/>
        <end position="856"/>
    </location>
</feature>
<dbReference type="PANTHER" id="PTHR10782:SF4">
    <property type="entry name" value="TONALLI, ISOFORM E"/>
    <property type="match status" value="1"/>
</dbReference>
<evidence type="ECO:0000313" key="7">
    <source>
        <dbReference type="EMBL" id="KAL0447873.1"/>
    </source>
</evidence>
<evidence type="ECO:0000256" key="3">
    <source>
        <dbReference type="ARBA" id="ARBA00022833"/>
    </source>
</evidence>
<feature type="domain" description="SP-RING-type" evidence="6">
    <location>
        <begin position="391"/>
        <end position="472"/>
    </location>
</feature>
<dbReference type="PROSITE" id="PS51044">
    <property type="entry name" value="ZF_SP_RING"/>
    <property type="match status" value="1"/>
</dbReference>
<reference evidence="7" key="1">
    <citation type="submission" date="2020-06" db="EMBL/GenBank/DDBJ databases">
        <authorList>
            <person name="Li T."/>
            <person name="Hu X."/>
            <person name="Zhang T."/>
            <person name="Song X."/>
            <person name="Zhang H."/>
            <person name="Dai N."/>
            <person name="Sheng W."/>
            <person name="Hou X."/>
            <person name="Wei L."/>
        </authorList>
    </citation>
    <scope>NUCLEOTIDE SEQUENCE</scope>
    <source>
        <strain evidence="7">KEN1</strain>
        <tissue evidence="7">Leaf</tissue>
    </source>
</reference>
<name>A0AAW2X257_9LAMI</name>
<dbReference type="PANTHER" id="PTHR10782">
    <property type="entry name" value="ZINC FINGER MIZ DOMAIN-CONTAINING PROTEIN"/>
    <property type="match status" value="1"/>
</dbReference>
<feature type="region of interest" description="Disordered" evidence="5">
    <location>
        <begin position="767"/>
        <end position="802"/>
    </location>
</feature>
<dbReference type="Gene3D" id="3.30.40.10">
    <property type="entry name" value="Zinc/RING finger domain, C3HC4 (zinc finger)"/>
    <property type="match status" value="1"/>
</dbReference>
<dbReference type="GO" id="GO:0061665">
    <property type="term" value="F:SUMO ligase activity"/>
    <property type="evidence" value="ECO:0007669"/>
    <property type="project" value="TreeGrafter"/>
</dbReference>
<evidence type="ECO:0000256" key="2">
    <source>
        <dbReference type="ARBA" id="ARBA00022771"/>
    </source>
</evidence>
<dbReference type="CDD" id="cd16650">
    <property type="entry name" value="SP-RING_PIAS-like"/>
    <property type="match status" value="1"/>
</dbReference>
<keyword evidence="2 4" id="KW-0863">Zinc-finger</keyword>
<feature type="compositionally biased region" description="Low complexity" evidence="5">
    <location>
        <begin position="697"/>
        <end position="712"/>
    </location>
</feature>
<keyword evidence="3" id="KW-0862">Zinc</keyword>
<feature type="region of interest" description="Disordered" evidence="5">
    <location>
        <begin position="695"/>
        <end position="731"/>
    </location>
</feature>
<dbReference type="GO" id="GO:0016874">
    <property type="term" value="F:ligase activity"/>
    <property type="evidence" value="ECO:0007669"/>
    <property type="project" value="UniProtKB-KW"/>
</dbReference>
<evidence type="ECO:0000259" key="6">
    <source>
        <dbReference type="PROSITE" id="PS51044"/>
    </source>
</evidence>
<reference evidence="7" key="2">
    <citation type="journal article" date="2024" name="Plant">
        <title>Genomic evolution and insights into agronomic trait innovations of Sesamum species.</title>
        <authorList>
            <person name="Miao H."/>
            <person name="Wang L."/>
            <person name="Qu L."/>
            <person name="Liu H."/>
            <person name="Sun Y."/>
            <person name="Le M."/>
            <person name="Wang Q."/>
            <person name="Wei S."/>
            <person name="Zheng Y."/>
            <person name="Lin W."/>
            <person name="Duan Y."/>
            <person name="Cao H."/>
            <person name="Xiong S."/>
            <person name="Wang X."/>
            <person name="Wei L."/>
            <person name="Li C."/>
            <person name="Ma Q."/>
            <person name="Ju M."/>
            <person name="Zhao R."/>
            <person name="Li G."/>
            <person name="Mu C."/>
            <person name="Tian Q."/>
            <person name="Mei H."/>
            <person name="Zhang T."/>
            <person name="Gao T."/>
            <person name="Zhang H."/>
        </authorList>
    </citation>
    <scope>NUCLEOTIDE SEQUENCE</scope>
    <source>
        <strain evidence="7">KEN1</strain>
    </source>
</reference>
<feature type="compositionally biased region" description="Polar residues" evidence="5">
    <location>
        <begin position="718"/>
        <end position="731"/>
    </location>
</feature>
<dbReference type="InterPro" id="IPR013083">
    <property type="entry name" value="Znf_RING/FYVE/PHD"/>
</dbReference>
<dbReference type="EMBL" id="JACGWN010000006">
    <property type="protein sequence ID" value="KAL0447873.1"/>
    <property type="molecule type" value="Genomic_DNA"/>
</dbReference>
<feature type="region of interest" description="Disordered" evidence="5">
    <location>
        <begin position="932"/>
        <end position="959"/>
    </location>
</feature>
<gene>
    <name evidence="7" type="ORF">Slati_1915200</name>
</gene>
<dbReference type="Pfam" id="PF02891">
    <property type="entry name" value="zf-MIZ"/>
    <property type="match status" value="1"/>
</dbReference>
<evidence type="ECO:0000256" key="4">
    <source>
        <dbReference type="PROSITE-ProRule" id="PRU00452"/>
    </source>
</evidence>
<dbReference type="InterPro" id="IPR004181">
    <property type="entry name" value="Znf_MIZ"/>
</dbReference>
<dbReference type="AlphaFoldDB" id="A0AAW2X257"/>
<evidence type="ECO:0000256" key="1">
    <source>
        <dbReference type="ARBA" id="ARBA00022723"/>
    </source>
</evidence>